<keyword evidence="2" id="KW-1185">Reference proteome</keyword>
<evidence type="ECO:0000313" key="2">
    <source>
        <dbReference type="Proteomes" id="UP000315289"/>
    </source>
</evidence>
<name>A0A557SWY9_9ARCH</name>
<gene>
    <name evidence="1" type="ORF">NARC_40075</name>
</gene>
<protein>
    <submittedName>
        <fullName evidence="1">Uncharacterized protein</fullName>
    </submittedName>
</protein>
<sequence>MIISIRLNWNAQSSIIYYESVKKSKIIDGSNENNGLGF</sequence>
<dbReference type="AlphaFoldDB" id="A0A557SWY9"/>
<dbReference type="Proteomes" id="UP000315289">
    <property type="component" value="Unassembled WGS sequence"/>
</dbReference>
<dbReference type="EMBL" id="VOAH01000004">
    <property type="protein sequence ID" value="TVP41114.1"/>
    <property type="molecule type" value="Genomic_DNA"/>
</dbReference>
<proteinExistence type="predicted"/>
<comment type="caution">
    <text evidence="1">The sequence shown here is derived from an EMBL/GenBank/DDBJ whole genome shotgun (WGS) entry which is preliminary data.</text>
</comment>
<accession>A0A557SWY9</accession>
<evidence type="ECO:0000313" key="1">
    <source>
        <dbReference type="EMBL" id="TVP41114.1"/>
    </source>
</evidence>
<reference evidence="1 2" key="1">
    <citation type="journal article" date="2019" name="Front. Microbiol.">
        <title>Ammonia Oxidation by the Arctic Terrestrial Thaumarchaeote Candidatus Nitrosocosmicus arcticus Is Stimulated by Increasing Temperatures.</title>
        <authorList>
            <person name="Alves R.J.E."/>
            <person name="Kerou M."/>
            <person name="Zappe A."/>
            <person name="Bittner R."/>
            <person name="Abby S.S."/>
            <person name="Schmidt H.A."/>
            <person name="Pfeifer K."/>
            <person name="Schleper C."/>
        </authorList>
    </citation>
    <scope>NUCLEOTIDE SEQUENCE [LARGE SCALE GENOMIC DNA]</scope>
    <source>
        <strain evidence="1 2">Kfb</strain>
    </source>
</reference>
<organism evidence="1 2">
    <name type="scientific">Candidatus Nitrosocosmicus arcticus</name>
    <dbReference type="NCBI Taxonomy" id="2035267"/>
    <lineage>
        <taxon>Archaea</taxon>
        <taxon>Nitrososphaerota</taxon>
        <taxon>Nitrososphaeria</taxon>
        <taxon>Nitrososphaerales</taxon>
        <taxon>Nitrososphaeraceae</taxon>
        <taxon>Candidatus Nitrosocosmicus</taxon>
    </lineage>
</organism>